<name>A0A8J7YUB3_9ARCH</name>
<comment type="caution">
    <text evidence="3">The sequence shown here is derived from an EMBL/GenBank/DDBJ whole genome shotgun (WGS) entry which is preliminary data.</text>
</comment>
<dbReference type="PANTHER" id="PTHR40663:SF2">
    <property type="entry name" value="TRANSCRIPTIONAL REGULATOR"/>
    <property type="match status" value="1"/>
</dbReference>
<dbReference type="Pfam" id="PF23470">
    <property type="entry name" value="Zn_ribbon_PF0610"/>
    <property type="match status" value="1"/>
</dbReference>
<dbReference type="InterPro" id="IPR036390">
    <property type="entry name" value="WH_DNA-bd_sf"/>
</dbReference>
<organism evidence="3 4">
    <name type="scientific">Candidatus Altarchaeum hamiconexum</name>
    <dbReference type="NCBI Taxonomy" id="1803513"/>
    <lineage>
        <taxon>Archaea</taxon>
        <taxon>Candidatus Altarchaeota</taxon>
        <taxon>Candidatus Altiarchaeia</taxon>
        <taxon>Candidatus Altarchaeales</taxon>
        <taxon>Candidatus Altarchaeaceae</taxon>
        <taxon>Candidatus Altarchaeum</taxon>
    </lineage>
</organism>
<dbReference type="Proteomes" id="UP000738826">
    <property type="component" value="Unassembled WGS sequence"/>
</dbReference>
<gene>
    <name evidence="3" type="ORF">GW779_00500</name>
    <name evidence="2" type="ORF">GW910_01140</name>
</gene>
<protein>
    <submittedName>
        <fullName evidence="3">Transcriptional regulator</fullName>
    </submittedName>
</protein>
<evidence type="ECO:0000313" key="4">
    <source>
        <dbReference type="Proteomes" id="UP000738826"/>
    </source>
</evidence>
<dbReference type="InterPro" id="IPR057022">
    <property type="entry name" value="PF0610-like_Zn_ribbon_C"/>
</dbReference>
<evidence type="ECO:0000259" key="1">
    <source>
        <dbReference type="Pfam" id="PF23470"/>
    </source>
</evidence>
<dbReference type="InterPro" id="IPR038767">
    <property type="entry name" value="PF0610-like"/>
</dbReference>
<dbReference type="PANTHER" id="PTHR40663">
    <property type="match status" value="1"/>
</dbReference>
<evidence type="ECO:0000313" key="2">
    <source>
        <dbReference type="EMBL" id="NCN64672.1"/>
    </source>
</evidence>
<dbReference type="EMBL" id="JAACVF010000027">
    <property type="protein sequence ID" value="NCN64672.1"/>
    <property type="molecule type" value="Genomic_DNA"/>
</dbReference>
<reference evidence="3" key="1">
    <citation type="submission" date="2019-11" db="EMBL/GenBank/DDBJ databases">
        <title>Lipid analysis of CO2-rich subsurface aquifers suggests an autotrophy-based deep biosphere with lysolipids enriched in CPR bacteria.</title>
        <authorList>
            <person name="Probst A.J."/>
            <person name="Elling F.J."/>
            <person name="Castelle C.J."/>
            <person name="Zhu Q."/>
            <person name="Elvert M."/>
            <person name="Birarda G."/>
            <person name="Holman H.-Y."/>
            <person name="Lane K.R."/>
            <person name="Ladd B."/>
            <person name="Ryan M.C."/>
            <person name="Woyke T."/>
            <person name="Hinrichs K.-U."/>
            <person name="Banfield J.F."/>
        </authorList>
    </citation>
    <scope>NUCLEOTIDE SEQUENCE</scope>
    <source>
        <strain evidence="2">CG_2015-01_33_1645</strain>
        <strain evidence="3">CG_2015-04_33_537</strain>
    </source>
</reference>
<proteinExistence type="predicted"/>
<evidence type="ECO:0000313" key="3">
    <source>
        <dbReference type="EMBL" id="NCS90894.1"/>
    </source>
</evidence>
<dbReference type="EMBL" id="JAACQH010000008">
    <property type="protein sequence ID" value="NCS90894.1"/>
    <property type="molecule type" value="Genomic_DNA"/>
</dbReference>
<sequence length="78" mass="9132">MCIRALSIRYKFPEKVIADDIKHIKKSISHRGKLMIKPAECINCGFVFKEREKIKSPSKCPECKSERIMECLFMIVEK</sequence>
<feature type="domain" description="PF0610-like rubredoxin-like zinc beta-ribbon C-terminal" evidence="1">
    <location>
        <begin position="38"/>
        <end position="76"/>
    </location>
</feature>
<dbReference type="Proteomes" id="UP000768163">
    <property type="component" value="Unassembled WGS sequence"/>
</dbReference>
<dbReference type="SUPFAM" id="SSF46785">
    <property type="entry name" value="Winged helix' DNA-binding domain"/>
    <property type="match status" value="1"/>
</dbReference>
<dbReference type="AlphaFoldDB" id="A0A8J7YUB3"/>
<accession>A0A8J7YUB3</accession>